<dbReference type="GO" id="GO:0005509">
    <property type="term" value="F:calcium ion binding"/>
    <property type="evidence" value="ECO:0007669"/>
    <property type="project" value="InterPro"/>
</dbReference>
<evidence type="ECO:0000259" key="3">
    <source>
        <dbReference type="PROSITE" id="PS50222"/>
    </source>
</evidence>
<dbReference type="InterPro" id="IPR018247">
    <property type="entry name" value="EF_Hand_1_Ca_BS"/>
</dbReference>
<evidence type="ECO:0000256" key="1">
    <source>
        <dbReference type="ARBA" id="ARBA00022837"/>
    </source>
</evidence>
<dbReference type="Gene3D" id="1.10.238.10">
    <property type="entry name" value="EF-hand"/>
    <property type="match status" value="1"/>
</dbReference>
<feature type="compositionally biased region" description="Low complexity" evidence="2">
    <location>
        <begin position="298"/>
        <end position="319"/>
    </location>
</feature>
<accession>A0A8J5X3L0</accession>
<feature type="domain" description="EF-hand" evidence="3">
    <location>
        <begin position="136"/>
        <end position="171"/>
    </location>
</feature>
<keyword evidence="5" id="KW-1185">Reference proteome</keyword>
<dbReference type="Gene3D" id="1.20.920.20">
    <property type="match status" value="1"/>
</dbReference>
<feature type="region of interest" description="Disordered" evidence="2">
    <location>
        <begin position="285"/>
        <end position="321"/>
    </location>
</feature>
<feature type="region of interest" description="Disordered" evidence="2">
    <location>
        <begin position="684"/>
        <end position="704"/>
    </location>
</feature>
<dbReference type="InterPro" id="IPR011992">
    <property type="entry name" value="EF-hand-dom_pair"/>
</dbReference>
<dbReference type="Proteomes" id="UP000751190">
    <property type="component" value="Unassembled WGS sequence"/>
</dbReference>
<feature type="domain" description="EF-hand" evidence="3">
    <location>
        <begin position="85"/>
        <end position="120"/>
    </location>
</feature>
<gene>
    <name evidence="4" type="ORF">KFE25_014221</name>
</gene>
<dbReference type="OrthoDB" id="6129702at2759"/>
<dbReference type="PROSITE" id="PS00018">
    <property type="entry name" value="EF_HAND_1"/>
    <property type="match status" value="2"/>
</dbReference>
<evidence type="ECO:0000313" key="4">
    <source>
        <dbReference type="EMBL" id="KAG8460076.1"/>
    </source>
</evidence>
<dbReference type="CDD" id="cd00051">
    <property type="entry name" value="EFh"/>
    <property type="match status" value="1"/>
</dbReference>
<reference evidence="4" key="1">
    <citation type="submission" date="2021-05" db="EMBL/GenBank/DDBJ databases">
        <title>The genome of the haptophyte Pavlova lutheri (Diacronema luteri, Pavlovales) - a model for lipid biosynthesis in eukaryotic algae.</title>
        <authorList>
            <person name="Hulatt C.J."/>
            <person name="Posewitz M.C."/>
        </authorList>
    </citation>
    <scope>NUCLEOTIDE SEQUENCE</scope>
    <source>
        <strain evidence="4">NIVA-4/92</strain>
    </source>
</reference>
<name>A0A8J5X3L0_DIALT</name>
<sequence>MSVGWSTGSTPVPSALYAREQIPIPPYTLGLLKEYQKATLRHFRGRKAVDARALLEFSHGYFARKDASAKARLAREEEYRAEWSGKKGEVRELFQQFDANGDGTIDMAEVSAALSEVSSFFGYTMEAAGQPDWMPQDEASAKALFEQLDGDADGRISWDEFWDVVSTWMEDNFDRIEQLRAREEAATLARERAAEEEGERLKALREAAAAAEQERLALAAKQKADADERARAEKAAAERAAAIRRAEAEAAAQSAAALQLRRQESNARAATRRISEHAAELGAMAAEAEAARQRAAEEAASATRAGSGGASRAAAPADGADVDARRAPAVADDMPSNAAPGESARAAARRAALDAVRTAAGTASTIDDLLPAFVAALGEAGARGAASGASGCVALRRVAARAEEAPIFVALTPASAHRRPWELAEGSNGDDAAGSPRSTPLMTVVWATSGHPHVQRGAALQRITERPVEVAAFAALDAALPASGTARAIDLTALDEREQRFVAAPLRRAPAVGARARALGVVGSGALADGRRGHDAATCTLVALRHVMPDGAVCADVSMASAQHPIRAAREGEQWQLAHSTGLAAFCLRLLADPPAELLRAAAHGDSSVFASYTPSADELGADARAGGFIAASADVRVRIVLDPARAAAASAEDGADGAAPLDGSAVLGIIAVGPVAATFETGDAPTASARDEAESSAADRASALPEPDVVLQVVAAPTAPLGSAGARAAVGTSLRSPFAAAEAAAAGGSGLASLEHVAHASYGRAQIVLDAEASLVALPIVDGRGGRLGVLVANAPVGASGSGDAAAEAGAVAEADEAMAYLRELVDAATLAVDAIAARADERAAPGGVHADSLLSIGEAVGGGLRVSAERAAEAAASLLRHAASIAAANAPPAGADRPAGIGDGGVASLAWAVLDRVSVLGADSHPVPAFVALREEGNGAAPTLRALAATPLHPLGVRAGQQLSPADGGARGALADAAARLLDEADAHLLADAGPGGRDKPQPGSVLRALRDARAARASDDAARAGASASLADAAAALADSRAVASIVIQLPTSAAHEGGAPPRAQLSALVDAHGRAFGVLVTGAPGVAVDAYQAQLSAHAGIALSHALRARKLAQVLATGEQMIELALGGKDVSVYEADEGAAPAVGEYVLVLRREDGSVMRTLLVKREGGGDFSDFDAHMLRQLGGVMADVFKEVDDEATAAADGDGRAGEGGDGALASTAQRLPQLLMQRAAGKLVELTSTAISELKSYNKPPAAVAEVMRSAFALLGHEPPELQTWHQLRVLTGRVELQAELRAVDPAALENIPRWARARRCSRGLDSDLAWKRGSKASALIFEWLQNAFVAHDLFRTLRKEALRAGNASAEMAAELAQIMDDEAHEAQADAAILMQRHARGRIARKSSAAALAAARA</sequence>
<comment type="caution">
    <text evidence="4">The sequence shown here is derived from an EMBL/GenBank/DDBJ whole genome shotgun (WGS) entry which is preliminary data.</text>
</comment>
<evidence type="ECO:0000313" key="5">
    <source>
        <dbReference type="Proteomes" id="UP000751190"/>
    </source>
</evidence>
<dbReference type="SUPFAM" id="SSF47473">
    <property type="entry name" value="EF-hand"/>
    <property type="match status" value="1"/>
</dbReference>
<dbReference type="InterPro" id="IPR002048">
    <property type="entry name" value="EF_hand_dom"/>
</dbReference>
<evidence type="ECO:0000256" key="2">
    <source>
        <dbReference type="SAM" id="MobiDB-lite"/>
    </source>
</evidence>
<dbReference type="PROSITE" id="PS50096">
    <property type="entry name" value="IQ"/>
    <property type="match status" value="1"/>
</dbReference>
<dbReference type="SMART" id="SM00054">
    <property type="entry name" value="EFh"/>
    <property type="match status" value="2"/>
</dbReference>
<keyword evidence="1" id="KW-0106">Calcium</keyword>
<proteinExistence type="predicted"/>
<dbReference type="Pfam" id="PF13499">
    <property type="entry name" value="EF-hand_7"/>
    <property type="match status" value="1"/>
</dbReference>
<organism evidence="4 5">
    <name type="scientific">Diacronema lutheri</name>
    <name type="common">Unicellular marine alga</name>
    <name type="synonym">Monochrysis lutheri</name>
    <dbReference type="NCBI Taxonomy" id="2081491"/>
    <lineage>
        <taxon>Eukaryota</taxon>
        <taxon>Haptista</taxon>
        <taxon>Haptophyta</taxon>
        <taxon>Pavlovophyceae</taxon>
        <taxon>Pavlovales</taxon>
        <taxon>Pavlovaceae</taxon>
        <taxon>Diacronema</taxon>
    </lineage>
</organism>
<dbReference type="EMBL" id="JAGTXO010000035">
    <property type="protein sequence ID" value="KAG8460076.1"/>
    <property type="molecule type" value="Genomic_DNA"/>
</dbReference>
<dbReference type="PROSITE" id="PS50222">
    <property type="entry name" value="EF_HAND_2"/>
    <property type="match status" value="2"/>
</dbReference>
<protein>
    <recommendedName>
        <fullName evidence="3">EF-hand domain-containing protein</fullName>
    </recommendedName>
</protein>